<dbReference type="InterPro" id="IPR046348">
    <property type="entry name" value="SIS_dom_sf"/>
</dbReference>
<dbReference type="FunFam" id="3.40.50.10490:FF:000014">
    <property type="entry name" value="N-acetylmuramic acid 6-phosphate etherase"/>
    <property type="match status" value="1"/>
</dbReference>
<protein>
    <recommendedName>
        <fullName evidence="9 12">N-acetylmuramic acid 6-phosphate etherase</fullName>
        <shortName evidence="12">MurNAc-6-P etherase</shortName>
        <ecNumber evidence="8 12">4.2.1.126</ecNumber>
    </recommendedName>
    <alternativeName>
        <fullName evidence="11 12">N-acetylmuramic acid 6-phosphate hydrolase</fullName>
    </alternativeName>
    <alternativeName>
        <fullName evidence="10 12">N-acetylmuramic acid 6-phosphate lyase</fullName>
    </alternativeName>
</protein>
<evidence type="ECO:0000256" key="11">
    <source>
        <dbReference type="ARBA" id="ARBA00084049"/>
    </source>
</evidence>
<comment type="function">
    <text evidence="12">Specifically catalyzes the cleavage of the D-lactyl ether substituent of MurNAc 6-phosphate, producing GlcNAc 6-phosphate and D-lactate.</text>
</comment>
<dbReference type="NCBIfam" id="TIGR00274">
    <property type="entry name" value="N-acetylmuramic acid 6-phosphate etherase"/>
    <property type="match status" value="1"/>
</dbReference>
<dbReference type="PANTHER" id="PTHR10088:SF4">
    <property type="entry name" value="GLUCOKINASE REGULATORY PROTEIN"/>
    <property type="match status" value="1"/>
</dbReference>
<feature type="domain" description="SIS" evidence="13">
    <location>
        <begin position="55"/>
        <end position="218"/>
    </location>
</feature>
<dbReference type="GO" id="GO:0009254">
    <property type="term" value="P:peptidoglycan turnover"/>
    <property type="evidence" value="ECO:0007669"/>
    <property type="project" value="TreeGrafter"/>
</dbReference>
<dbReference type="PROSITE" id="PS01272">
    <property type="entry name" value="GCKR"/>
    <property type="match status" value="1"/>
</dbReference>
<dbReference type="GO" id="GO:0016803">
    <property type="term" value="F:ether hydrolase activity"/>
    <property type="evidence" value="ECO:0007669"/>
    <property type="project" value="TreeGrafter"/>
</dbReference>
<dbReference type="SUPFAM" id="SSF53697">
    <property type="entry name" value="SIS domain"/>
    <property type="match status" value="1"/>
</dbReference>
<dbReference type="CDD" id="cd05007">
    <property type="entry name" value="SIS_Etherase"/>
    <property type="match status" value="1"/>
</dbReference>
<feature type="active site" evidence="12">
    <location>
        <position position="114"/>
    </location>
</feature>
<reference evidence="14" key="2">
    <citation type="journal article" date="2021" name="PeerJ">
        <title>Extensive microbial diversity within the chicken gut microbiome revealed by metagenomics and culture.</title>
        <authorList>
            <person name="Gilroy R."/>
            <person name="Ravi A."/>
            <person name="Getino M."/>
            <person name="Pursley I."/>
            <person name="Horton D.L."/>
            <person name="Alikhan N.F."/>
            <person name="Baker D."/>
            <person name="Gharbi K."/>
            <person name="Hall N."/>
            <person name="Watson M."/>
            <person name="Adriaenssens E.M."/>
            <person name="Foster-Nyarko E."/>
            <person name="Jarju S."/>
            <person name="Secka A."/>
            <person name="Antonio M."/>
            <person name="Oren A."/>
            <person name="Chaudhuri R.R."/>
            <person name="La Ragione R."/>
            <person name="Hildebrand F."/>
            <person name="Pallen M.J."/>
        </authorList>
    </citation>
    <scope>NUCLEOTIDE SEQUENCE</scope>
    <source>
        <strain evidence="14">CHK195-11698</strain>
    </source>
</reference>
<comment type="similarity">
    <text evidence="7 12">Belongs to the GCKR-like family. MurNAc-6-P etherase subfamily.</text>
</comment>
<evidence type="ECO:0000256" key="6">
    <source>
        <dbReference type="ARBA" id="ARBA00060672"/>
    </source>
</evidence>
<dbReference type="HAMAP" id="MF_00068">
    <property type="entry name" value="MurQ"/>
    <property type="match status" value="1"/>
</dbReference>
<dbReference type="Gene3D" id="3.40.50.10490">
    <property type="entry name" value="Glucose-6-phosphate isomerase like protein, domain 1"/>
    <property type="match status" value="1"/>
</dbReference>
<comment type="pathway">
    <text evidence="6">Cell wall biogenesis.</text>
</comment>
<dbReference type="EC" id="4.2.1.126" evidence="8 12"/>
<dbReference type="GO" id="GO:0046348">
    <property type="term" value="P:amino sugar catabolic process"/>
    <property type="evidence" value="ECO:0007669"/>
    <property type="project" value="InterPro"/>
</dbReference>
<dbReference type="AlphaFoldDB" id="A0A9D1HSM2"/>
<accession>A0A9D1HSM2</accession>
<comment type="miscellaneous">
    <text evidence="12">A lyase-type mechanism (elimination/hydration) is suggested for the cleavage of the lactyl ether bond of MurNAc 6-phosphate, with the formation of an alpha,beta-unsaturated aldehyde intermediate with (E)-stereochemistry, followed by the syn addition of water to give product.</text>
</comment>
<evidence type="ECO:0000259" key="13">
    <source>
        <dbReference type="PROSITE" id="PS51464"/>
    </source>
</evidence>
<dbReference type="Gene3D" id="1.10.8.1080">
    <property type="match status" value="1"/>
</dbReference>
<comment type="subunit">
    <text evidence="1 12">Homodimer.</text>
</comment>
<keyword evidence="2 12" id="KW-0456">Lyase</keyword>
<evidence type="ECO:0000256" key="1">
    <source>
        <dbReference type="ARBA" id="ARBA00011738"/>
    </source>
</evidence>
<dbReference type="InterPro" id="IPR001347">
    <property type="entry name" value="SIS_dom"/>
</dbReference>
<dbReference type="InterPro" id="IPR005488">
    <property type="entry name" value="Etherase_MurQ"/>
</dbReference>
<dbReference type="NCBIfam" id="NF009222">
    <property type="entry name" value="PRK12570.1"/>
    <property type="match status" value="1"/>
</dbReference>
<evidence type="ECO:0000313" key="14">
    <source>
        <dbReference type="EMBL" id="HIU14759.1"/>
    </source>
</evidence>
<keyword evidence="3 12" id="KW-0119">Carbohydrate metabolism</keyword>
<comment type="pathway">
    <text evidence="5">Amino-sugar metabolism; 1,6-anhydro-N-acetylmuramate degradation.</text>
</comment>
<evidence type="ECO:0000256" key="9">
    <source>
        <dbReference type="ARBA" id="ARBA00070061"/>
    </source>
</evidence>
<comment type="caution">
    <text evidence="14">The sequence shown here is derived from an EMBL/GenBank/DDBJ whole genome shotgun (WGS) entry which is preliminary data.</text>
</comment>
<comment type="pathway">
    <text evidence="12">Amino-sugar metabolism; N-acetylmuramate degradation.</text>
</comment>
<dbReference type="GO" id="GO:0016835">
    <property type="term" value="F:carbon-oxygen lyase activity"/>
    <property type="evidence" value="ECO:0007669"/>
    <property type="project" value="UniProtKB-UniRule"/>
</dbReference>
<dbReference type="InterPro" id="IPR040190">
    <property type="entry name" value="MURQ/GCKR"/>
</dbReference>
<reference evidence="14" key="1">
    <citation type="submission" date="2020-10" db="EMBL/GenBank/DDBJ databases">
        <authorList>
            <person name="Gilroy R."/>
        </authorList>
    </citation>
    <scope>NUCLEOTIDE SEQUENCE</scope>
    <source>
        <strain evidence="14">CHK195-11698</strain>
    </source>
</reference>
<evidence type="ECO:0000256" key="7">
    <source>
        <dbReference type="ARBA" id="ARBA00061234"/>
    </source>
</evidence>
<dbReference type="NCBIfam" id="NF003915">
    <property type="entry name" value="PRK05441.1"/>
    <property type="match status" value="1"/>
</dbReference>
<organism evidence="14 15">
    <name type="scientific">Candidatus Fimiplasma intestinipullorum</name>
    <dbReference type="NCBI Taxonomy" id="2840825"/>
    <lineage>
        <taxon>Bacteria</taxon>
        <taxon>Bacillati</taxon>
        <taxon>Bacillota</taxon>
        <taxon>Clostridia</taxon>
        <taxon>Eubacteriales</taxon>
        <taxon>Candidatus Fimiplasma</taxon>
    </lineage>
</organism>
<dbReference type="GO" id="GO:0097367">
    <property type="term" value="F:carbohydrate derivative binding"/>
    <property type="evidence" value="ECO:0007669"/>
    <property type="project" value="InterPro"/>
</dbReference>
<evidence type="ECO:0000256" key="10">
    <source>
        <dbReference type="ARBA" id="ARBA00077905"/>
    </source>
</evidence>
<dbReference type="FunFam" id="1.10.8.1080:FF:000001">
    <property type="entry name" value="N-acetylmuramic acid 6-phosphate etherase"/>
    <property type="match status" value="1"/>
</dbReference>
<evidence type="ECO:0000256" key="5">
    <source>
        <dbReference type="ARBA" id="ARBA00060595"/>
    </source>
</evidence>
<proteinExistence type="inferred from homology"/>
<dbReference type="Pfam" id="PF20741">
    <property type="entry name" value="GKRP-like_C"/>
    <property type="match status" value="1"/>
</dbReference>
<evidence type="ECO:0000256" key="4">
    <source>
        <dbReference type="ARBA" id="ARBA00051747"/>
    </source>
</evidence>
<evidence type="ECO:0000313" key="15">
    <source>
        <dbReference type="Proteomes" id="UP000824175"/>
    </source>
</evidence>
<feature type="active site" description="Proton donor" evidence="12">
    <location>
        <position position="83"/>
    </location>
</feature>
<sequence>MKLNQLNTEQRNPASMQIDTMDTMQILKIINKEDQQIALCVQRCLPEIARLIDHIQPRMQQGGRVIYIGAGTSGRLGVLDASECPPTYGVSPTLFQGLIAGGYEALLKAKEGAEDDPILARQDLEALQLNPTDTVIGLAASGRTPYVLGGLTYAHTIGALTGAIACVQQAEISKAADISIEAVTGPEVVTGSTRMKAGTAQKMILNMISTTLMIHAGKVYQNLMVDVQPTNAKLVARAIRIIQEATGVSLAEAKAAFEQSGHSVKTAICMLLSQATREACDQMLEEENGNVAAVIRRLS</sequence>
<dbReference type="PANTHER" id="PTHR10088">
    <property type="entry name" value="GLUCOKINASE REGULATORY PROTEIN"/>
    <property type="match status" value="1"/>
</dbReference>
<dbReference type="EMBL" id="DVMJ01000112">
    <property type="protein sequence ID" value="HIU14759.1"/>
    <property type="molecule type" value="Genomic_DNA"/>
</dbReference>
<dbReference type="Pfam" id="PF22645">
    <property type="entry name" value="GKRP_SIS_N"/>
    <property type="match status" value="1"/>
</dbReference>
<name>A0A9D1HSM2_9FIRM</name>
<evidence type="ECO:0000256" key="3">
    <source>
        <dbReference type="ARBA" id="ARBA00023277"/>
    </source>
</evidence>
<gene>
    <name evidence="12 14" type="primary">murQ</name>
    <name evidence="14" type="ORF">IAD15_11960</name>
</gene>
<dbReference type="PROSITE" id="PS51464">
    <property type="entry name" value="SIS"/>
    <property type="match status" value="1"/>
</dbReference>
<evidence type="ECO:0000256" key="12">
    <source>
        <dbReference type="HAMAP-Rule" id="MF_00068"/>
    </source>
</evidence>
<evidence type="ECO:0000256" key="2">
    <source>
        <dbReference type="ARBA" id="ARBA00023239"/>
    </source>
</evidence>
<dbReference type="Proteomes" id="UP000824175">
    <property type="component" value="Unassembled WGS sequence"/>
</dbReference>
<evidence type="ECO:0000256" key="8">
    <source>
        <dbReference type="ARBA" id="ARBA00067056"/>
    </source>
</evidence>
<dbReference type="InterPro" id="IPR005486">
    <property type="entry name" value="Glucokinase_regulatory_CS"/>
</dbReference>
<comment type="catalytic activity">
    <reaction evidence="4 12">
        <text>N-acetyl-D-muramate 6-phosphate + H2O = N-acetyl-D-glucosamine 6-phosphate + (R)-lactate</text>
        <dbReference type="Rhea" id="RHEA:26410"/>
        <dbReference type="ChEBI" id="CHEBI:15377"/>
        <dbReference type="ChEBI" id="CHEBI:16004"/>
        <dbReference type="ChEBI" id="CHEBI:57513"/>
        <dbReference type="ChEBI" id="CHEBI:58722"/>
        <dbReference type="EC" id="4.2.1.126"/>
    </reaction>
</comment>